<dbReference type="PANTHER" id="PTHR48104">
    <property type="entry name" value="METACASPASE-4"/>
    <property type="match status" value="1"/>
</dbReference>
<dbReference type="RefSeq" id="WP_197446385.1">
    <property type="nucleotide sequence ID" value="NZ_CP036426.1"/>
</dbReference>
<dbReference type="KEGG" id="tpla:ElP_53980"/>
<gene>
    <name evidence="2" type="ORF">ElP_53980</name>
</gene>
<evidence type="ECO:0000259" key="1">
    <source>
        <dbReference type="Pfam" id="PF00656"/>
    </source>
</evidence>
<dbReference type="Proteomes" id="UP000317835">
    <property type="component" value="Chromosome"/>
</dbReference>
<dbReference type="GO" id="GO:0004197">
    <property type="term" value="F:cysteine-type endopeptidase activity"/>
    <property type="evidence" value="ECO:0007669"/>
    <property type="project" value="InterPro"/>
</dbReference>
<dbReference type="Pfam" id="PF00656">
    <property type="entry name" value="Peptidase_C14"/>
    <property type="match status" value="1"/>
</dbReference>
<dbReference type="AlphaFoldDB" id="A0A518H9D5"/>
<protein>
    <submittedName>
        <fullName evidence="2">Caspase domain protein</fullName>
    </submittedName>
</protein>
<dbReference type="InterPro" id="IPR011600">
    <property type="entry name" value="Pept_C14_caspase"/>
</dbReference>
<dbReference type="Gene3D" id="3.40.50.1460">
    <property type="match status" value="1"/>
</dbReference>
<evidence type="ECO:0000313" key="2">
    <source>
        <dbReference type="EMBL" id="QDV37459.1"/>
    </source>
</evidence>
<keyword evidence="3" id="KW-1185">Reference proteome</keyword>
<feature type="domain" description="Peptidase C14 caspase" evidence="1">
    <location>
        <begin position="12"/>
        <end position="306"/>
    </location>
</feature>
<dbReference type="PANTHER" id="PTHR48104:SF30">
    <property type="entry name" value="METACASPASE-1"/>
    <property type="match status" value="1"/>
</dbReference>
<dbReference type="GO" id="GO:0006508">
    <property type="term" value="P:proteolysis"/>
    <property type="evidence" value="ECO:0007669"/>
    <property type="project" value="InterPro"/>
</dbReference>
<proteinExistence type="predicted"/>
<name>A0A518H9D5_9BACT</name>
<reference evidence="2 3" key="1">
    <citation type="submission" date="2019-02" db="EMBL/GenBank/DDBJ databases">
        <title>Deep-cultivation of Planctomycetes and their phenomic and genomic characterization uncovers novel biology.</title>
        <authorList>
            <person name="Wiegand S."/>
            <person name="Jogler M."/>
            <person name="Boedeker C."/>
            <person name="Pinto D."/>
            <person name="Vollmers J."/>
            <person name="Rivas-Marin E."/>
            <person name="Kohn T."/>
            <person name="Peeters S.H."/>
            <person name="Heuer A."/>
            <person name="Rast P."/>
            <person name="Oberbeckmann S."/>
            <person name="Bunk B."/>
            <person name="Jeske O."/>
            <person name="Meyerdierks A."/>
            <person name="Storesund J.E."/>
            <person name="Kallscheuer N."/>
            <person name="Luecker S."/>
            <person name="Lage O.M."/>
            <person name="Pohl T."/>
            <person name="Merkel B.J."/>
            <person name="Hornburger P."/>
            <person name="Mueller R.-W."/>
            <person name="Bruemmer F."/>
            <person name="Labrenz M."/>
            <person name="Spormann A.M."/>
            <person name="Op den Camp H."/>
            <person name="Overmann J."/>
            <person name="Amann R."/>
            <person name="Jetten M.S.M."/>
            <person name="Mascher T."/>
            <person name="Medema M.H."/>
            <person name="Devos D.P."/>
            <person name="Kaster A.-K."/>
            <person name="Ovreas L."/>
            <person name="Rohde M."/>
            <person name="Galperin M.Y."/>
            <person name="Jogler C."/>
        </authorList>
    </citation>
    <scope>NUCLEOTIDE SEQUENCE [LARGE SCALE GENOMIC DNA]</scope>
    <source>
        <strain evidence="2 3">ElP</strain>
    </source>
</reference>
<dbReference type="EMBL" id="CP036426">
    <property type="protein sequence ID" value="QDV37459.1"/>
    <property type="molecule type" value="Genomic_DNA"/>
</dbReference>
<accession>A0A518H9D5</accession>
<sequence length="687" mass="73333">MTATPAGADRLRALIVGSGFYFPNQLPDGSSFRSLLGAAADAERVAAFVRDRLVVPADRLVVLSATATGVPDQAAPPEPSERWPTYENLVGAFTALTAAVELGDPVLIYYSGHGGRARTAYPELKEADGIDESLVPCNIGDPAARYLRDVELACLLARLVERGADLTVILDSCHSGGATRSMAPGVMVRGLARIDEGPRPTASLVGTREQLGATWRRLATPGRRAIGVETGGWLPDAAAPILLAACREVEEAKETAFDGYGHGGVLTFWLLDTLRRLDPGLTYGRLRDRLVAKVHTQFENQTPVLVGEADRPVFGGLPSLEEPAILVLKSDLANRRLLVEAGQAQELTRGTQLAIYPPGAPSIRDPEGRLGLAELAEPGASESWASLTETFGDRPIEDGALAVVIAPGPRALRRKVRLVGEGPWLAQVATALHAGGRGFVERAAEAEPAEFQVTGAGGRFTILASDGTPVPNQGPPLPTGTAEAAELVARLVHLARFRVVYQIDNPDLRSPLANKVVATVEPDGSTPGAPPSSSPVPLRVGDRFHLTIRNQSTRTLSLAVLNLQPNWRVVKLLPRDEDAFAIESGRSRSWTLVASSLPEGCHEAIDFLKVFATLRPTRFRWLELPPLGSPDRPGSRNIPHNPLEELFAALGADQLATRALLPSLSPGRDWTTATVELRLRRDAGGTA</sequence>
<evidence type="ECO:0000313" key="3">
    <source>
        <dbReference type="Proteomes" id="UP000317835"/>
    </source>
</evidence>
<dbReference type="InterPro" id="IPR050452">
    <property type="entry name" value="Metacaspase"/>
</dbReference>
<dbReference type="GO" id="GO:0005737">
    <property type="term" value="C:cytoplasm"/>
    <property type="evidence" value="ECO:0007669"/>
    <property type="project" value="TreeGrafter"/>
</dbReference>
<organism evidence="2 3">
    <name type="scientific">Tautonia plasticadhaerens</name>
    <dbReference type="NCBI Taxonomy" id="2527974"/>
    <lineage>
        <taxon>Bacteria</taxon>
        <taxon>Pseudomonadati</taxon>
        <taxon>Planctomycetota</taxon>
        <taxon>Planctomycetia</taxon>
        <taxon>Isosphaerales</taxon>
        <taxon>Isosphaeraceae</taxon>
        <taxon>Tautonia</taxon>
    </lineage>
</organism>